<dbReference type="PANTHER" id="PTHR12210">
    <property type="entry name" value="DULLARD PROTEIN PHOSPHATASE"/>
    <property type="match status" value="1"/>
</dbReference>
<evidence type="ECO:0000259" key="2">
    <source>
        <dbReference type="PROSITE" id="PS50969"/>
    </source>
</evidence>
<dbReference type="Proteomes" id="UP000039865">
    <property type="component" value="Unassembled WGS sequence"/>
</dbReference>
<dbReference type="Gene3D" id="3.40.50.1000">
    <property type="entry name" value="HAD superfamily/HAD-like"/>
    <property type="match status" value="1"/>
</dbReference>
<dbReference type="CDD" id="cd07521">
    <property type="entry name" value="HAD_FCP1-like"/>
    <property type="match status" value="1"/>
</dbReference>
<dbReference type="InterPro" id="IPR023214">
    <property type="entry name" value="HAD_sf"/>
</dbReference>
<dbReference type="InterPro" id="IPR036412">
    <property type="entry name" value="HAD-like_sf"/>
</dbReference>
<proteinExistence type="predicted"/>
<sequence>MEKTSNDQSVEVIKKPRTTYSTHVLRRAVPNFNYKAQKESITQVKLKVLTVLRLPKEEQASRRVKTVDNIPKILSFVSLHDNQRINGRSRILNDKKDDMAVVDEDIEEESKRSRGLDCDQDERDRFKDSATSDDNDGSSIEGDEDDEYKIYQVIQQSLQQRDQPIIVDDLVDNETIDLLRLCQKFRYPSEEEIKDKFVKFGPQNRTKTLVLDMDETLIHAKFLTSPDMEKSDDGDFTVHLASRDSENVVKVSVKMRPYLDNCLEYLAKYYEIAVFTAGEQSYADAVLDYLDEGRQIIRHRLYRQHCVNAIDGIYVKDLRIIQDRDLRNIVLVDNSIVSFAFNMDNGVPISAFIRQPKDEEFLYLVSFLDEVFHSNDVREKISSTFKLKEQMQKIKL</sequence>
<feature type="region of interest" description="Disordered" evidence="1">
    <location>
        <begin position="105"/>
        <end position="146"/>
    </location>
</feature>
<dbReference type="PROSITE" id="PS50969">
    <property type="entry name" value="FCP1"/>
    <property type="match status" value="1"/>
</dbReference>
<dbReference type="AlphaFoldDB" id="A0A078AAW3"/>
<dbReference type="OrthoDB" id="308003at2759"/>
<dbReference type="InterPro" id="IPR004274">
    <property type="entry name" value="FCP1_dom"/>
</dbReference>
<organism evidence="3 4">
    <name type="scientific">Stylonychia lemnae</name>
    <name type="common">Ciliate</name>
    <dbReference type="NCBI Taxonomy" id="5949"/>
    <lineage>
        <taxon>Eukaryota</taxon>
        <taxon>Sar</taxon>
        <taxon>Alveolata</taxon>
        <taxon>Ciliophora</taxon>
        <taxon>Intramacronucleata</taxon>
        <taxon>Spirotrichea</taxon>
        <taxon>Stichotrichia</taxon>
        <taxon>Sporadotrichida</taxon>
        <taxon>Oxytrichidae</taxon>
        <taxon>Stylonychinae</taxon>
        <taxon>Stylonychia</taxon>
    </lineage>
</organism>
<dbReference type="FunCoup" id="A0A078AAW3">
    <property type="interactions" value="28"/>
</dbReference>
<feature type="domain" description="FCP1 homology" evidence="2">
    <location>
        <begin position="202"/>
        <end position="371"/>
    </location>
</feature>
<name>A0A078AAW3_STYLE</name>
<feature type="compositionally biased region" description="Acidic residues" evidence="1">
    <location>
        <begin position="131"/>
        <end position="146"/>
    </location>
</feature>
<evidence type="ECO:0000256" key="1">
    <source>
        <dbReference type="SAM" id="MobiDB-lite"/>
    </source>
</evidence>
<reference evidence="3 4" key="1">
    <citation type="submission" date="2014-06" db="EMBL/GenBank/DDBJ databases">
        <authorList>
            <person name="Swart Estienne"/>
        </authorList>
    </citation>
    <scope>NUCLEOTIDE SEQUENCE [LARGE SCALE GENOMIC DNA]</scope>
    <source>
        <strain evidence="3 4">130c</strain>
    </source>
</reference>
<evidence type="ECO:0000313" key="4">
    <source>
        <dbReference type="Proteomes" id="UP000039865"/>
    </source>
</evidence>
<dbReference type="NCBIfam" id="TIGR02251">
    <property type="entry name" value="HIF-SF_euk"/>
    <property type="match status" value="1"/>
</dbReference>
<accession>A0A078AAW3</accession>
<dbReference type="Pfam" id="PF03031">
    <property type="entry name" value="NIF"/>
    <property type="match status" value="1"/>
</dbReference>
<dbReference type="InParanoid" id="A0A078AAW3"/>
<evidence type="ECO:0000313" key="3">
    <source>
        <dbReference type="EMBL" id="CDW77933.1"/>
    </source>
</evidence>
<dbReference type="InterPro" id="IPR050365">
    <property type="entry name" value="TIM50"/>
</dbReference>
<dbReference type="GO" id="GO:0016791">
    <property type="term" value="F:phosphatase activity"/>
    <property type="evidence" value="ECO:0007669"/>
    <property type="project" value="InterPro"/>
</dbReference>
<dbReference type="SUPFAM" id="SSF56784">
    <property type="entry name" value="HAD-like"/>
    <property type="match status" value="1"/>
</dbReference>
<gene>
    <name evidence="3" type="primary">Contig14796.g15762</name>
    <name evidence="3" type="ORF">STYLEM_6902</name>
</gene>
<protein>
    <submittedName>
        <fullName evidence="3">Nli interacting factor-like phosphatase family protein</fullName>
    </submittedName>
</protein>
<dbReference type="SMART" id="SM00577">
    <property type="entry name" value="CPDc"/>
    <property type="match status" value="1"/>
</dbReference>
<keyword evidence="4" id="KW-1185">Reference proteome</keyword>
<dbReference type="EMBL" id="CCKQ01006617">
    <property type="protein sequence ID" value="CDW77933.1"/>
    <property type="molecule type" value="Genomic_DNA"/>
</dbReference>
<dbReference type="InterPro" id="IPR011948">
    <property type="entry name" value="Dullard_phosphatase"/>
</dbReference>
<feature type="compositionally biased region" description="Basic and acidic residues" evidence="1">
    <location>
        <begin position="109"/>
        <end position="130"/>
    </location>
</feature>
<dbReference type="FunFam" id="3.40.50.1000:FF:000093">
    <property type="entry name" value="NLI interacting factor-like phosphatase family protein"/>
    <property type="match status" value="1"/>
</dbReference>